<dbReference type="SUPFAM" id="SSF50249">
    <property type="entry name" value="Nucleic acid-binding proteins"/>
    <property type="match status" value="1"/>
</dbReference>
<dbReference type="STRING" id="1450537.A0A395I7M8"/>
<protein>
    <submittedName>
        <fullName evidence="4">Putative ssDNA binding protein</fullName>
    </submittedName>
</protein>
<dbReference type="AlphaFoldDB" id="A0A395I7M8"/>
<dbReference type="GeneID" id="37204780"/>
<dbReference type="InterPro" id="IPR012340">
    <property type="entry name" value="NA-bd_OB-fold"/>
</dbReference>
<name>A0A395I7M8_ASPHC</name>
<dbReference type="CDD" id="cd04496">
    <property type="entry name" value="SSB_OBF"/>
    <property type="match status" value="1"/>
</dbReference>
<evidence type="ECO:0000313" key="4">
    <source>
        <dbReference type="EMBL" id="RAL14204.1"/>
    </source>
</evidence>
<dbReference type="Pfam" id="PF00436">
    <property type="entry name" value="SSB"/>
    <property type="match status" value="1"/>
</dbReference>
<feature type="region of interest" description="Disordered" evidence="3">
    <location>
        <begin position="133"/>
        <end position="155"/>
    </location>
</feature>
<keyword evidence="1 2" id="KW-0238">DNA-binding</keyword>
<evidence type="ECO:0000256" key="3">
    <source>
        <dbReference type="SAM" id="MobiDB-lite"/>
    </source>
</evidence>
<dbReference type="PROSITE" id="PS50935">
    <property type="entry name" value="SSB"/>
    <property type="match status" value="1"/>
</dbReference>
<dbReference type="InterPro" id="IPR000424">
    <property type="entry name" value="Primosome_PriB/ssb"/>
</dbReference>
<dbReference type="VEuPathDB" id="FungiDB:BO97DRAFT_476589"/>
<gene>
    <name evidence="4" type="ORF">BO97DRAFT_476589</name>
</gene>
<dbReference type="Proteomes" id="UP000248961">
    <property type="component" value="Unassembled WGS sequence"/>
</dbReference>
<dbReference type="OrthoDB" id="1078367at2759"/>
<evidence type="ECO:0000313" key="5">
    <source>
        <dbReference type="Proteomes" id="UP000248961"/>
    </source>
</evidence>
<accession>A0A395I7M8</accession>
<dbReference type="RefSeq" id="XP_025553358.1">
    <property type="nucleotide sequence ID" value="XM_025700491.1"/>
</dbReference>
<organism evidence="4 5">
    <name type="scientific">Aspergillus homomorphus (strain CBS 101889)</name>
    <dbReference type="NCBI Taxonomy" id="1450537"/>
    <lineage>
        <taxon>Eukaryota</taxon>
        <taxon>Fungi</taxon>
        <taxon>Dikarya</taxon>
        <taxon>Ascomycota</taxon>
        <taxon>Pezizomycotina</taxon>
        <taxon>Eurotiomycetes</taxon>
        <taxon>Eurotiomycetidae</taxon>
        <taxon>Eurotiales</taxon>
        <taxon>Aspergillaceae</taxon>
        <taxon>Aspergillus</taxon>
        <taxon>Aspergillus subgen. Circumdati</taxon>
    </lineage>
</organism>
<dbReference type="Gene3D" id="2.40.50.140">
    <property type="entry name" value="Nucleic acid-binding proteins"/>
    <property type="match status" value="1"/>
</dbReference>
<dbReference type="EMBL" id="KZ824275">
    <property type="protein sequence ID" value="RAL14204.1"/>
    <property type="molecule type" value="Genomic_DNA"/>
</dbReference>
<evidence type="ECO:0000256" key="2">
    <source>
        <dbReference type="PROSITE-ProRule" id="PRU00252"/>
    </source>
</evidence>
<dbReference type="GO" id="GO:0003697">
    <property type="term" value="F:single-stranded DNA binding"/>
    <property type="evidence" value="ECO:0007669"/>
    <property type="project" value="InterPro"/>
</dbReference>
<sequence length="155" mass="16788">MSAFLSSLRPAMRATSGVAQAVRPFSSSSMRSAAKMIITGRLASEPELIATASGTEFIKYSIATSYYSRGEKPTSYFKVSAFPEGQQKEFLLSLPKGTLLFVEGDAAMRSYEDASGVKRSSLSILQRTLEVLRRPYQPQESGAGEQGEQGEQGTN</sequence>
<reference evidence="4 5" key="1">
    <citation type="submission" date="2018-02" db="EMBL/GenBank/DDBJ databases">
        <title>The genomes of Aspergillus section Nigri reveals drivers in fungal speciation.</title>
        <authorList>
            <consortium name="DOE Joint Genome Institute"/>
            <person name="Vesth T.C."/>
            <person name="Nybo J."/>
            <person name="Theobald S."/>
            <person name="Brandl J."/>
            <person name="Frisvad J.C."/>
            <person name="Nielsen K.F."/>
            <person name="Lyhne E.K."/>
            <person name="Kogle M.E."/>
            <person name="Kuo A."/>
            <person name="Riley R."/>
            <person name="Clum A."/>
            <person name="Nolan M."/>
            <person name="Lipzen A."/>
            <person name="Salamov A."/>
            <person name="Henrissat B."/>
            <person name="Wiebenga A."/>
            <person name="De vries R.P."/>
            <person name="Grigoriev I.V."/>
            <person name="Mortensen U.H."/>
            <person name="Andersen M.R."/>
            <person name="Baker S.E."/>
        </authorList>
    </citation>
    <scope>NUCLEOTIDE SEQUENCE [LARGE SCALE GENOMIC DNA]</scope>
    <source>
        <strain evidence="4 5">CBS 101889</strain>
    </source>
</reference>
<keyword evidence="5" id="KW-1185">Reference proteome</keyword>
<evidence type="ECO:0000256" key="1">
    <source>
        <dbReference type="ARBA" id="ARBA00023125"/>
    </source>
</evidence>
<proteinExistence type="predicted"/>